<evidence type="ECO:0000256" key="5">
    <source>
        <dbReference type="ARBA" id="ARBA00022737"/>
    </source>
</evidence>
<accession>A0ABX8V098</accession>
<feature type="domain" description="POTRA" evidence="10">
    <location>
        <begin position="110"/>
        <end position="186"/>
    </location>
</feature>
<keyword evidence="2" id="KW-1134">Transmembrane beta strand</keyword>
<protein>
    <recommendedName>
        <fullName evidence="8">Outer membrane protein assembly factor BamA</fullName>
    </recommendedName>
</protein>
<keyword evidence="4 9" id="KW-0732">Signal</keyword>
<keyword evidence="3" id="KW-0812">Transmembrane</keyword>
<dbReference type="Pfam" id="PF07244">
    <property type="entry name" value="POTRA"/>
    <property type="match status" value="4"/>
</dbReference>
<dbReference type="PIRSF" id="PIRSF006076">
    <property type="entry name" value="OM_assembly_OMP85"/>
    <property type="match status" value="1"/>
</dbReference>
<dbReference type="PROSITE" id="PS51779">
    <property type="entry name" value="POTRA"/>
    <property type="match status" value="3"/>
</dbReference>
<dbReference type="NCBIfam" id="TIGR03303">
    <property type="entry name" value="OM_YaeT"/>
    <property type="match status" value="1"/>
</dbReference>
<dbReference type="Gene3D" id="2.40.160.50">
    <property type="entry name" value="membrane protein fhac: a member of the omp85/tpsb transporter family"/>
    <property type="match status" value="1"/>
</dbReference>
<dbReference type="PANTHER" id="PTHR12815:SF47">
    <property type="entry name" value="TRANSLOCATION AND ASSEMBLY MODULE SUBUNIT TAMA"/>
    <property type="match status" value="1"/>
</dbReference>
<dbReference type="InterPro" id="IPR023707">
    <property type="entry name" value="OM_assembly_BamA"/>
</dbReference>
<dbReference type="PANTHER" id="PTHR12815">
    <property type="entry name" value="SORTING AND ASSEMBLY MACHINERY SAMM50 PROTEIN FAMILY MEMBER"/>
    <property type="match status" value="1"/>
</dbReference>
<feature type="domain" description="POTRA" evidence="10">
    <location>
        <begin position="281"/>
        <end position="359"/>
    </location>
</feature>
<dbReference type="EMBL" id="CP075587">
    <property type="protein sequence ID" value="QYF48576.1"/>
    <property type="molecule type" value="Genomic_DNA"/>
</dbReference>
<comment type="subcellular location">
    <subcellularLocation>
        <location evidence="1">Membrane</location>
    </subcellularLocation>
</comment>
<name>A0ABX8V098_9BACT</name>
<dbReference type="Pfam" id="PF01103">
    <property type="entry name" value="Omp85"/>
    <property type="match status" value="1"/>
</dbReference>
<keyword evidence="12" id="KW-1185">Reference proteome</keyword>
<dbReference type="InterPro" id="IPR034746">
    <property type="entry name" value="POTRA"/>
</dbReference>
<dbReference type="InterPro" id="IPR000184">
    <property type="entry name" value="Bac_surfAg_D15"/>
</dbReference>
<dbReference type="InterPro" id="IPR039910">
    <property type="entry name" value="D15-like"/>
</dbReference>
<sequence length="785" mass="89255">MIKQFATYLSLIAFTSLCSLSSAFTSSSTIVFEECRIADIDLQVENLSINTSFNPQIVLSKLKSKVGNIFSQADFDADLKTLVADYDRVEPSIQVRDQQVYITLKMWPRSKVRSITWNGNKKIKTTALQKELGLKPNAVFNRQSFNKSFNKVKEYYVKKGYFESQLQYIIVPHPKTNEVSINIEVHEGRSGRIEDMIFQGFTKEEISELLGMIYTKKYNLLSWLTGKGTYHEEGLEQDRLAIVNYLQNLGYADAKVDIQIHEAETEGKIILVISAEKGPIFHFNAIQFEGNELFSNEEIEKLLLIHEGDVYSPEKLRKTLQAIKDLYGRKGYLEANIQAEAQPCVNDTAFNTSFHIDEGKKYRIGMIRIYGNMATQAHVILRESLLIPGETFDTAKLQATENRLQNVGYFESVNVYAVRTEDEEQFGENYRDIYIEVKESKTGHASLFVGFSSAESIFGGLDFSEANFNIKGFASLFSEGSAALRGGGEYAHLRLSFGKKQQAYTLSWLNPYFCDSLWRVGFDVFNTYSELTSKKYDIQKLGFDLHASYPLNSFWTFGIKYRFNNSRTHISQSAAPLEREQAHQEGIVSGFGPSLTFDSTDSPFKPHKGFRSRLETEFAGLGGDFYFWRFAYLNSYYIPIWKCGTFKSRFDFNFIEPVGRTSQPTQIPLGERFFIGGINSVRGYRDFDLGDHFSNGDPTGGISSTVLSLEYLHQILPFVDGFIFVDAGSIGLKHWYIKDFKFSAGFGVRIEIANRVPITLGMGFPINPSGRNEVRRFFFSMGGQF</sequence>
<keyword evidence="5" id="KW-0677">Repeat</keyword>
<reference evidence="11 12" key="1">
    <citation type="journal article" date="2022" name="bioRxiv">
        <title>Ecology and evolution of chlamydial symbionts of arthropods.</title>
        <authorList>
            <person name="Halter T."/>
            <person name="Koestlbacher S."/>
            <person name="Collingro A."/>
            <person name="Sixt B.S."/>
            <person name="Toenshoff E.R."/>
            <person name="Hendrickx F."/>
            <person name="Kostanjsek R."/>
            <person name="Horn M."/>
        </authorList>
    </citation>
    <scope>NUCLEOTIDE SEQUENCE [LARGE SCALE GENOMIC DNA]</scope>
    <source>
        <strain evidence="11">W744xW776</strain>
    </source>
</reference>
<evidence type="ECO:0000256" key="3">
    <source>
        <dbReference type="ARBA" id="ARBA00022692"/>
    </source>
</evidence>
<evidence type="ECO:0000256" key="9">
    <source>
        <dbReference type="SAM" id="SignalP"/>
    </source>
</evidence>
<evidence type="ECO:0000256" key="7">
    <source>
        <dbReference type="ARBA" id="ARBA00023237"/>
    </source>
</evidence>
<proteinExistence type="predicted"/>
<feature type="signal peptide" evidence="9">
    <location>
        <begin position="1"/>
        <end position="23"/>
    </location>
</feature>
<dbReference type="Gene3D" id="3.10.20.310">
    <property type="entry name" value="membrane protein fhac"/>
    <property type="match status" value="4"/>
</dbReference>
<evidence type="ECO:0000256" key="4">
    <source>
        <dbReference type="ARBA" id="ARBA00022729"/>
    </source>
</evidence>
<organism evidence="11 12">
    <name type="scientific">Candidatus Rhabdochlamydia oedothoracis</name>
    <dbReference type="NCBI Taxonomy" id="2720720"/>
    <lineage>
        <taxon>Bacteria</taxon>
        <taxon>Pseudomonadati</taxon>
        <taxon>Chlamydiota</taxon>
        <taxon>Chlamydiia</taxon>
        <taxon>Parachlamydiales</taxon>
        <taxon>Candidatus Rhabdochlamydiaceae</taxon>
        <taxon>Candidatus Rhabdochlamydia</taxon>
    </lineage>
</organism>
<evidence type="ECO:0000313" key="12">
    <source>
        <dbReference type="Proteomes" id="UP000826014"/>
    </source>
</evidence>
<evidence type="ECO:0000256" key="8">
    <source>
        <dbReference type="NCBIfam" id="TIGR03303"/>
    </source>
</evidence>
<dbReference type="Proteomes" id="UP000826014">
    <property type="component" value="Chromosome"/>
</dbReference>
<gene>
    <name evidence="11" type="ORF">RHABOEDO_000763</name>
</gene>
<feature type="chain" id="PRO_5046170249" description="Outer membrane protein assembly factor BamA" evidence="9">
    <location>
        <begin position="24"/>
        <end position="785"/>
    </location>
</feature>
<evidence type="ECO:0000259" key="10">
    <source>
        <dbReference type="PROSITE" id="PS51779"/>
    </source>
</evidence>
<evidence type="ECO:0000313" key="11">
    <source>
        <dbReference type="EMBL" id="QYF48576.1"/>
    </source>
</evidence>
<evidence type="ECO:0000256" key="2">
    <source>
        <dbReference type="ARBA" id="ARBA00022452"/>
    </source>
</evidence>
<evidence type="ECO:0000256" key="1">
    <source>
        <dbReference type="ARBA" id="ARBA00004370"/>
    </source>
</evidence>
<keyword evidence="7" id="KW-0998">Cell outer membrane</keyword>
<feature type="domain" description="POTRA" evidence="10">
    <location>
        <begin position="362"/>
        <end position="440"/>
    </location>
</feature>
<keyword evidence="6" id="KW-0472">Membrane</keyword>
<dbReference type="InterPro" id="IPR010827">
    <property type="entry name" value="BamA/TamA_POTRA"/>
</dbReference>
<evidence type="ECO:0000256" key="6">
    <source>
        <dbReference type="ARBA" id="ARBA00023136"/>
    </source>
</evidence>